<keyword evidence="1" id="KW-0472">Membrane</keyword>
<name>A0A1M5XNZ7_9BACT</name>
<dbReference type="Proteomes" id="UP000184212">
    <property type="component" value="Unassembled WGS sequence"/>
</dbReference>
<dbReference type="RefSeq" id="WP_073143296.1">
    <property type="nucleotide sequence ID" value="NZ_FQWQ01000006.1"/>
</dbReference>
<dbReference type="Pfam" id="PF04143">
    <property type="entry name" value="Sulf_transp"/>
    <property type="match status" value="1"/>
</dbReference>
<proteinExistence type="predicted"/>
<feature type="transmembrane region" description="Helical" evidence="1">
    <location>
        <begin position="38"/>
        <end position="57"/>
    </location>
</feature>
<gene>
    <name evidence="2" type="ORF">SAMN04488109_6741</name>
</gene>
<protein>
    <submittedName>
        <fullName evidence="2">Uncharacterized protein</fullName>
    </submittedName>
</protein>
<feature type="transmembrane region" description="Helical" evidence="1">
    <location>
        <begin position="107"/>
        <end position="128"/>
    </location>
</feature>
<feature type="transmembrane region" description="Helical" evidence="1">
    <location>
        <begin position="77"/>
        <end position="95"/>
    </location>
</feature>
<evidence type="ECO:0000313" key="2">
    <source>
        <dbReference type="EMBL" id="SHI00973.1"/>
    </source>
</evidence>
<reference evidence="2 3" key="1">
    <citation type="submission" date="2016-11" db="EMBL/GenBank/DDBJ databases">
        <authorList>
            <person name="Jaros S."/>
            <person name="Januszkiewicz K."/>
            <person name="Wedrychowicz H."/>
        </authorList>
    </citation>
    <scope>NUCLEOTIDE SEQUENCE [LARGE SCALE GENOMIC DNA]</scope>
    <source>
        <strain evidence="2 3">DSM 24574</strain>
    </source>
</reference>
<dbReference type="EMBL" id="FQWQ01000006">
    <property type="protein sequence ID" value="SHI00973.1"/>
    <property type="molecule type" value="Genomic_DNA"/>
</dbReference>
<keyword evidence="1" id="KW-0812">Transmembrane</keyword>
<dbReference type="OrthoDB" id="9790409at2"/>
<organism evidence="2 3">
    <name type="scientific">Chryseolinea serpens</name>
    <dbReference type="NCBI Taxonomy" id="947013"/>
    <lineage>
        <taxon>Bacteria</taxon>
        <taxon>Pseudomonadati</taxon>
        <taxon>Bacteroidota</taxon>
        <taxon>Cytophagia</taxon>
        <taxon>Cytophagales</taxon>
        <taxon>Fulvivirgaceae</taxon>
        <taxon>Chryseolinea</taxon>
    </lineage>
</organism>
<dbReference type="AlphaFoldDB" id="A0A1M5XNZ7"/>
<evidence type="ECO:0000313" key="3">
    <source>
        <dbReference type="Proteomes" id="UP000184212"/>
    </source>
</evidence>
<dbReference type="STRING" id="947013.SAMN04488109_6741"/>
<keyword evidence="1" id="KW-1133">Transmembrane helix</keyword>
<evidence type="ECO:0000256" key="1">
    <source>
        <dbReference type="SAM" id="Phobius"/>
    </source>
</evidence>
<accession>A0A1M5XNZ7</accession>
<dbReference type="InterPro" id="IPR007272">
    <property type="entry name" value="Sulf_transp_TsuA/YedE"/>
</dbReference>
<keyword evidence="3" id="KW-1185">Reference proteome</keyword>
<sequence>MKNLKYALVGIVFGLALTKGEAISWYRIQEMFHFQSFHMYGIFMTAVPVAALSLWIIRKLQLHSADGQLIDAPVKPYHRGIIPGGLIFGFGWAFTGACPGPLYAQVGAGYLVTIITFVSALAGTWVYARLQPYLPS</sequence>